<proteinExistence type="predicted"/>
<dbReference type="EMBL" id="MT144202">
    <property type="protein sequence ID" value="QJA50558.1"/>
    <property type="molecule type" value="Genomic_DNA"/>
</dbReference>
<dbReference type="EMBL" id="MT142796">
    <property type="protein sequence ID" value="QJA88680.1"/>
    <property type="molecule type" value="Genomic_DNA"/>
</dbReference>
<gene>
    <name evidence="2" type="ORF">MM415A01856_0011</name>
    <name evidence="3" type="ORF">MM415B02713_0011</name>
    <name evidence="1" type="ORF">TM448A01816_0020</name>
    <name evidence="4" type="ORF">TM448B01735_0021</name>
</gene>
<reference evidence="1" key="1">
    <citation type="submission" date="2020-03" db="EMBL/GenBank/DDBJ databases">
        <title>The deep terrestrial virosphere.</title>
        <authorList>
            <person name="Holmfeldt K."/>
            <person name="Nilsson E."/>
            <person name="Simone D."/>
            <person name="Lopez-Fernandez M."/>
            <person name="Wu X."/>
            <person name="de Brujin I."/>
            <person name="Lundin D."/>
            <person name="Andersson A."/>
            <person name="Bertilsson S."/>
            <person name="Dopson M."/>
        </authorList>
    </citation>
    <scope>NUCLEOTIDE SEQUENCE</scope>
    <source>
        <strain evidence="2">MM415A01856</strain>
        <strain evidence="3">MM415B02713</strain>
        <strain evidence="1">TM448A01816</strain>
        <strain evidence="4">TM448B01735</strain>
    </source>
</reference>
<dbReference type="EMBL" id="MT142149">
    <property type="protein sequence ID" value="QJA75233.1"/>
    <property type="molecule type" value="Genomic_DNA"/>
</dbReference>
<evidence type="ECO:0000313" key="2">
    <source>
        <dbReference type="EMBL" id="QJA75233.1"/>
    </source>
</evidence>
<evidence type="ECO:0000313" key="4">
    <source>
        <dbReference type="EMBL" id="QJH99934.1"/>
    </source>
</evidence>
<protein>
    <submittedName>
        <fullName evidence="1">Uncharacterized protein</fullName>
    </submittedName>
</protein>
<name>A0A6H1ZSS0_9ZZZZ</name>
<accession>A0A6H1ZSS0</accession>
<evidence type="ECO:0000313" key="1">
    <source>
        <dbReference type="EMBL" id="QJA50558.1"/>
    </source>
</evidence>
<sequence>MQISYIECNDYNVGKFIPISFDPVFNWTITRSEFLEHPNKLPRIIIIKTIVNNYGLYVYSHPYSYGNFSADGFTFGFGGKYNWLGTNDPEEAIYLTEKKLLKWTEVNINWYKRIINKYYEITNKL</sequence>
<dbReference type="AlphaFoldDB" id="A0A6H1ZSS0"/>
<dbReference type="EMBL" id="MT144817">
    <property type="protein sequence ID" value="QJH99934.1"/>
    <property type="molecule type" value="Genomic_DNA"/>
</dbReference>
<organism evidence="1">
    <name type="scientific">viral metagenome</name>
    <dbReference type="NCBI Taxonomy" id="1070528"/>
    <lineage>
        <taxon>unclassified sequences</taxon>
        <taxon>metagenomes</taxon>
        <taxon>organismal metagenomes</taxon>
    </lineage>
</organism>
<evidence type="ECO:0000313" key="3">
    <source>
        <dbReference type="EMBL" id="QJA88680.1"/>
    </source>
</evidence>